<keyword evidence="1 4" id="KW-0808">Transferase</keyword>
<dbReference type="EMBL" id="AUWU02000001">
    <property type="protein sequence ID" value="KAH0577072.1"/>
    <property type="molecule type" value="Genomic_DNA"/>
</dbReference>
<dbReference type="VEuPathDB" id="GiardiaDB:SS50377_20421"/>
<dbReference type="Gene3D" id="3.40.630.30">
    <property type="match status" value="1"/>
</dbReference>
<proteinExistence type="predicted"/>
<evidence type="ECO:0000256" key="2">
    <source>
        <dbReference type="ARBA" id="ARBA00023315"/>
    </source>
</evidence>
<evidence type="ECO:0000256" key="1">
    <source>
        <dbReference type="ARBA" id="ARBA00022679"/>
    </source>
</evidence>
<dbReference type="EMBL" id="KI546090">
    <property type="protein sequence ID" value="EST45581.1"/>
    <property type="molecule type" value="Genomic_DNA"/>
</dbReference>
<accession>V6LPE1</accession>
<evidence type="ECO:0000259" key="3">
    <source>
        <dbReference type="PROSITE" id="PS51730"/>
    </source>
</evidence>
<keyword evidence="5" id="KW-0675">Receptor</keyword>
<dbReference type="AlphaFoldDB" id="V6LPE1"/>
<dbReference type="Proteomes" id="UP000018208">
    <property type="component" value="Unassembled WGS sequence"/>
</dbReference>
<dbReference type="PANTHER" id="PTHR12327">
    <property type="entry name" value="ALPHA-TUBULIN N-ACETYLTRANSFERASE 1"/>
    <property type="match status" value="1"/>
</dbReference>
<reference evidence="4 5" key="1">
    <citation type="journal article" date="2014" name="PLoS Genet.">
        <title>The Genome of Spironucleus salmonicida Highlights a Fish Pathogen Adapted to Fluctuating Environments.</title>
        <authorList>
            <person name="Xu F."/>
            <person name="Jerlstrom-Hultqvist J."/>
            <person name="Einarsson E."/>
            <person name="Astvaldsson A."/>
            <person name="Svard S.G."/>
            <person name="Andersson J.O."/>
        </authorList>
    </citation>
    <scope>NUCLEOTIDE SEQUENCE</scope>
    <source>
        <strain evidence="5">ATCC 50377</strain>
    </source>
</reference>
<sequence length="271" mass="31350">MEFKFSLSQLFNLTSPQFILITKLNFSNFKPTSNLKEVLANLGKASQMAQQIPSPLTDLEHIINNDQNVILAVTPSNVCGYIKVGIKHLFQYLNSDVKEILAFCILDFYVSEKVQRGGVGISLLKQVQSIYNINIIDYAVDRPSQKMQKFGAKHLQWRNLVDQNTKFSQNPAAIKRLSEKFDKVRFEQKRKGKELDIHMGIEQYIGLIDGKQTGIEQQQWNQEIQQGNTLDKHQEINVEQDIEEQIINEYIQQKQVNKLLGQKEYQQTGFW</sequence>
<evidence type="ECO:0000313" key="5">
    <source>
        <dbReference type="EMBL" id="KAH0577072.1"/>
    </source>
</evidence>
<dbReference type="GO" id="GO:0005874">
    <property type="term" value="C:microtubule"/>
    <property type="evidence" value="ECO:0007669"/>
    <property type="project" value="InterPro"/>
</dbReference>
<dbReference type="OrthoDB" id="447510at2759"/>
<evidence type="ECO:0000313" key="6">
    <source>
        <dbReference type="Proteomes" id="UP000018208"/>
    </source>
</evidence>
<keyword evidence="6" id="KW-1185">Reference proteome</keyword>
<gene>
    <name evidence="4" type="ORF">SS50377_14424</name>
    <name evidence="5" type="ORF">SS50377_20421</name>
</gene>
<protein>
    <submittedName>
        <fullName evidence="4">Alpha-tubulin N-acetyltransferase</fullName>
    </submittedName>
    <submittedName>
        <fullName evidence="5">Touch receptor neuron Mec-17 family protein</fullName>
    </submittedName>
</protein>
<reference evidence="5" key="2">
    <citation type="submission" date="2020-12" db="EMBL/GenBank/DDBJ databases">
        <title>New Spironucleus salmonicida genome in near-complete chromosomes.</title>
        <authorList>
            <person name="Xu F."/>
            <person name="Kurt Z."/>
            <person name="Jimenez-Gonzalez A."/>
            <person name="Astvaldsson A."/>
            <person name="Andersson J.O."/>
            <person name="Svard S.G."/>
        </authorList>
    </citation>
    <scope>NUCLEOTIDE SEQUENCE</scope>
    <source>
        <strain evidence="5">ATCC 50377</strain>
    </source>
</reference>
<evidence type="ECO:0000313" key="4">
    <source>
        <dbReference type="EMBL" id="EST45581.1"/>
    </source>
</evidence>
<dbReference type="InterPro" id="IPR007965">
    <property type="entry name" value="GNAT_ATAT"/>
</dbReference>
<keyword evidence="2" id="KW-0012">Acyltransferase</keyword>
<feature type="domain" description="N-acetyltransferase" evidence="3">
    <location>
        <begin position="1"/>
        <end position="174"/>
    </location>
</feature>
<dbReference type="PROSITE" id="PS51730">
    <property type="entry name" value="GNAT_ATAT"/>
    <property type="match status" value="1"/>
</dbReference>
<dbReference type="InterPro" id="IPR038746">
    <property type="entry name" value="Atat"/>
</dbReference>
<name>V6LPE1_9EUKA</name>
<dbReference type="GO" id="GO:0019799">
    <property type="term" value="F:tubulin N-acetyltransferase activity"/>
    <property type="evidence" value="ECO:0007669"/>
    <property type="project" value="InterPro"/>
</dbReference>
<dbReference type="Pfam" id="PF05301">
    <property type="entry name" value="Acetyltransf_16"/>
    <property type="match status" value="1"/>
</dbReference>
<organism evidence="4">
    <name type="scientific">Spironucleus salmonicida</name>
    <dbReference type="NCBI Taxonomy" id="348837"/>
    <lineage>
        <taxon>Eukaryota</taxon>
        <taxon>Metamonada</taxon>
        <taxon>Diplomonadida</taxon>
        <taxon>Hexamitidae</taxon>
        <taxon>Hexamitinae</taxon>
        <taxon>Spironucleus</taxon>
    </lineage>
</organism>
<dbReference type="PANTHER" id="PTHR12327:SF0">
    <property type="entry name" value="ALPHA-TUBULIN N-ACETYLTRANSFERASE 1"/>
    <property type="match status" value="1"/>
</dbReference>